<dbReference type="CDD" id="cd06189">
    <property type="entry name" value="flavin_oxioreductase"/>
    <property type="match status" value="1"/>
</dbReference>
<dbReference type="Pfam" id="PF00970">
    <property type="entry name" value="FAD_binding_6"/>
    <property type="match status" value="1"/>
</dbReference>
<dbReference type="SUPFAM" id="SSF63380">
    <property type="entry name" value="Riboflavin synthase domain-like"/>
    <property type="match status" value="1"/>
</dbReference>
<dbReference type="KEGG" id="pdio:PDMSB3_1131.1"/>
<dbReference type="InterPro" id="IPR017938">
    <property type="entry name" value="Riboflavin_synthase-like_b-brl"/>
</dbReference>
<dbReference type="SUPFAM" id="SSF54292">
    <property type="entry name" value="2Fe-2S ferredoxin-like"/>
    <property type="match status" value="1"/>
</dbReference>
<dbReference type="SUPFAM" id="SSF52343">
    <property type="entry name" value="Ferredoxin reductase-like, C-terminal NADP-linked domain"/>
    <property type="match status" value="1"/>
</dbReference>
<name>A0A5Q4ZBS8_9BURK</name>
<sequence length="338" mass="36044">MNHQVTWLEEGCTFDAADGETVLDAAVRAGVMLPSECCFGACGTCRVKLLSGAVRYDEMPPGLSEQETAEGYALACQARAASALVVSTDRPLASPVPAARHSASVVALEHAADRVVKLTLAIDGQERIAFRPGQYMHVHLGEAGVRSFSMASSPNEATVAFHIRRIEGGYFTDGRLATLAVGDTLDVELPLGGFGYHEEDYRPIVMIATGTGIAPLYAMLGELLADADRPPIALFWGGRTPQDLYLHDTLAALAAQHDDFDYTPVLSRAGASWTGARGYVQQAVSAQFPDLSEHAVYACGSPDMIASAKRAFAELGVSARYFYADGFTFQQATSDVQA</sequence>
<comment type="cofactor">
    <cofactor evidence="3">
        <name>[2Fe-2S] cluster</name>
        <dbReference type="ChEBI" id="CHEBI:190135"/>
    </cofactor>
</comment>
<dbReference type="GO" id="GO:0016491">
    <property type="term" value="F:oxidoreductase activity"/>
    <property type="evidence" value="ECO:0007669"/>
    <property type="project" value="InterPro"/>
</dbReference>
<dbReference type="CDD" id="cd00207">
    <property type="entry name" value="fer2"/>
    <property type="match status" value="1"/>
</dbReference>
<keyword evidence="2" id="KW-0408">Iron</keyword>
<dbReference type="InterPro" id="IPR012675">
    <property type="entry name" value="Beta-grasp_dom_sf"/>
</dbReference>
<accession>A0A5Q4ZBS8</accession>
<dbReference type="Gene3D" id="2.40.30.10">
    <property type="entry name" value="Translation factors"/>
    <property type="match status" value="1"/>
</dbReference>
<protein>
    <submittedName>
        <fullName evidence="6">2-polyprenylphenol hydroxylase-like oxidoreductase</fullName>
    </submittedName>
</protein>
<keyword evidence="2" id="KW-0479">Metal-binding</keyword>
<comment type="cofactor">
    <cofactor evidence="1">
        <name>FAD</name>
        <dbReference type="ChEBI" id="CHEBI:57692"/>
    </cofactor>
</comment>
<dbReference type="InterPro" id="IPR001041">
    <property type="entry name" value="2Fe-2S_ferredoxin-type"/>
</dbReference>
<keyword evidence="7" id="KW-1185">Reference proteome</keyword>
<dbReference type="EMBL" id="LR699554">
    <property type="protein sequence ID" value="VVD32429.1"/>
    <property type="molecule type" value="Genomic_DNA"/>
</dbReference>
<evidence type="ECO:0000256" key="3">
    <source>
        <dbReference type="ARBA" id="ARBA00034078"/>
    </source>
</evidence>
<dbReference type="PRINTS" id="PR00410">
    <property type="entry name" value="PHEHYDRXLASE"/>
</dbReference>
<dbReference type="InterPro" id="IPR001709">
    <property type="entry name" value="Flavoprot_Pyr_Nucl_cyt_Rdtase"/>
</dbReference>
<dbReference type="InterPro" id="IPR050415">
    <property type="entry name" value="MRET"/>
</dbReference>
<evidence type="ECO:0000313" key="7">
    <source>
        <dbReference type="Proteomes" id="UP000325811"/>
    </source>
</evidence>
<reference evidence="6 7" key="1">
    <citation type="submission" date="2019-08" db="EMBL/GenBank/DDBJ databases">
        <authorList>
            <person name="Herpell B J."/>
        </authorList>
    </citation>
    <scope>NUCLEOTIDE SEQUENCE [LARGE SCALE GENOMIC DNA]</scope>
    <source>
        <strain evidence="7">Msb3</strain>
    </source>
</reference>
<feature type="domain" description="FAD-binding FR-type" evidence="5">
    <location>
        <begin position="98"/>
        <end position="197"/>
    </location>
</feature>
<keyword evidence="2" id="KW-0411">Iron-sulfur</keyword>
<dbReference type="PANTHER" id="PTHR47354:SF5">
    <property type="entry name" value="PROTEIN RFBI"/>
    <property type="match status" value="1"/>
</dbReference>
<dbReference type="Gene3D" id="3.10.20.30">
    <property type="match status" value="1"/>
</dbReference>
<evidence type="ECO:0000259" key="4">
    <source>
        <dbReference type="PROSITE" id="PS51085"/>
    </source>
</evidence>
<dbReference type="InterPro" id="IPR017927">
    <property type="entry name" value="FAD-bd_FR_type"/>
</dbReference>
<dbReference type="PANTHER" id="PTHR47354">
    <property type="entry name" value="NADH OXIDOREDUCTASE HCR"/>
    <property type="match status" value="1"/>
</dbReference>
<dbReference type="Pfam" id="PF00111">
    <property type="entry name" value="Fer2"/>
    <property type="match status" value="1"/>
</dbReference>
<keyword evidence="2" id="KW-0001">2Fe-2S</keyword>
<evidence type="ECO:0000256" key="1">
    <source>
        <dbReference type="ARBA" id="ARBA00001974"/>
    </source>
</evidence>
<dbReference type="PROSITE" id="PS51085">
    <property type="entry name" value="2FE2S_FER_2"/>
    <property type="match status" value="1"/>
</dbReference>
<feature type="domain" description="2Fe-2S ferredoxin-type" evidence="4">
    <location>
        <begin position="3"/>
        <end position="92"/>
    </location>
</feature>
<dbReference type="InterPro" id="IPR039261">
    <property type="entry name" value="FNR_nucleotide-bd"/>
</dbReference>
<gene>
    <name evidence="6" type="ORF">PDMSB3_1131</name>
</gene>
<dbReference type="PRINTS" id="PR00371">
    <property type="entry name" value="FPNCR"/>
</dbReference>
<dbReference type="RefSeq" id="WP_007176789.1">
    <property type="nucleotide sequence ID" value="NZ_LR699554.1"/>
</dbReference>
<dbReference type="AlphaFoldDB" id="A0A5Q4ZBS8"/>
<proteinExistence type="predicted"/>
<dbReference type="PROSITE" id="PS51384">
    <property type="entry name" value="FAD_FR"/>
    <property type="match status" value="1"/>
</dbReference>
<dbReference type="Pfam" id="PF00175">
    <property type="entry name" value="NAD_binding_1"/>
    <property type="match status" value="1"/>
</dbReference>
<dbReference type="Proteomes" id="UP000325811">
    <property type="component" value="Chromosome II"/>
</dbReference>
<dbReference type="Gene3D" id="3.40.50.80">
    <property type="entry name" value="Nucleotide-binding domain of ferredoxin-NADP reductase (FNR) module"/>
    <property type="match status" value="1"/>
</dbReference>
<evidence type="ECO:0000313" key="6">
    <source>
        <dbReference type="EMBL" id="VVD32429.1"/>
    </source>
</evidence>
<evidence type="ECO:0000256" key="2">
    <source>
        <dbReference type="ARBA" id="ARBA00022714"/>
    </source>
</evidence>
<dbReference type="InterPro" id="IPR008333">
    <property type="entry name" value="Cbr1-like_FAD-bd_dom"/>
</dbReference>
<organism evidence="6 7">
    <name type="scientific">Paraburkholderia dioscoreae</name>
    <dbReference type="NCBI Taxonomy" id="2604047"/>
    <lineage>
        <taxon>Bacteria</taxon>
        <taxon>Pseudomonadati</taxon>
        <taxon>Pseudomonadota</taxon>
        <taxon>Betaproteobacteria</taxon>
        <taxon>Burkholderiales</taxon>
        <taxon>Burkholderiaceae</taxon>
        <taxon>Paraburkholderia</taxon>
    </lineage>
</organism>
<dbReference type="InterPro" id="IPR001433">
    <property type="entry name" value="OxRdtase_FAD/NAD-bd"/>
</dbReference>
<dbReference type="InterPro" id="IPR036010">
    <property type="entry name" value="2Fe-2S_ferredoxin-like_sf"/>
</dbReference>
<evidence type="ECO:0000259" key="5">
    <source>
        <dbReference type="PROSITE" id="PS51384"/>
    </source>
</evidence>
<dbReference type="GO" id="GO:0051537">
    <property type="term" value="F:2 iron, 2 sulfur cluster binding"/>
    <property type="evidence" value="ECO:0007669"/>
    <property type="project" value="UniProtKB-KW"/>
</dbReference>